<protein>
    <submittedName>
        <fullName evidence="1">Uncharacterized protein</fullName>
    </submittedName>
</protein>
<name>A0ABD5B3I1_ELIMR</name>
<accession>A0ABD5B3I1</accession>
<sequence length="73" mass="8661">MTEIVNSKMEPRNEFMDEQVKVIRDWLNAVDMQLSKIVNELVDICDSMDLIDECETFILPQLEYINSKKHEEL</sequence>
<dbReference type="EMBL" id="JAUCQJ010000002">
    <property type="protein sequence ID" value="MDQ8748361.1"/>
    <property type="molecule type" value="Genomic_DNA"/>
</dbReference>
<evidence type="ECO:0000313" key="2">
    <source>
        <dbReference type="Proteomes" id="UP001239265"/>
    </source>
</evidence>
<comment type="caution">
    <text evidence="1">The sequence shown here is derived from an EMBL/GenBank/DDBJ whole genome shotgun (WGS) entry which is preliminary data.</text>
</comment>
<organism evidence="1 2">
    <name type="scientific">Elizabethkingia miricola</name>
    <name type="common">Chryseobacterium miricola</name>
    <dbReference type="NCBI Taxonomy" id="172045"/>
    <lineage>
        <taxon>Bacteria</taxon>
        <taxon>Pseudomonadati</taxon>
        <taxon>Bacteroidota</taxon>
        <taxon>Flavobacteriia</taxon>
        <taxon>Flavobacteriales</taxon>
        <taxon>Weeksellaceae</taxon>
        <taxon>Elizabethkingia</taxon>
    </lineage>
</organism>
<dbReference type="AlphaFoldDB" id="A0ABD5B3I1"/>
<proteinExistence type="predicted"/>
<dbReference type="Proteomes" id="UP001239265">
    <property type="component" value="Unassembled WGS sequence"/>
</dbReference>
<evidence type="ECO:0000313" key="1">
    <source>
        <dbReference type="EMBL" id="MDQ8748361.1"/>
    </source>
</evidence>
<gene>
    <name evidence="1" type="ORF">QT385_06910</name>
</gene>
<reference evidence="1 2" key="1">
    <citation type="submission" date="2023-06" db="EMBL/GenBank/DDBJ databases">
        <title>Nosocomial Elizabethkingia miricola genome.</title>
        <authorList>
            <person name="Morgado S."/>
            <person name="Fonseca E."/>
            <person name="Freitas F."/>
            <person name="Vicente A.C."/>
        </authorList>
    </citation>
    <scope>NUCLEOTIDE SEQUENCE [LARGE SCALE GENOMIC DNA]</scope>
    <source>
        <strain evidence="1 2">EM15</strain>
    </source>
</reference>